<dbReference type="Proteomes" id="UP000094707">
    <property type="component" value="Chromosome I"/>
</dbReference>
<organism evidence="2 3">
    <name type="scientific">Methanobacterium congolense</name>
    <dbReference type="NCBI Taxonomy" id="118062"/>
    <lineage>
        <taxon>Archaea</taxon>
        <taxon>Methanobacteriati</taxon>
        <taxon>Methanobacteriota</taxon>
        <taxon>Methanomada group</taxon>
        <taxon>Methanobacteria</taxon>
        <taxon>Methanobacteriales</taxon>
        <taxon>Methanobacteriaceae</taxon>
        <taxon>Methanobacterium</taxon>
    </lineage>
</organism>
<evidence type="ECO:0000256" key="1">
    <source>
        <dbReference type="SAM" id="Phobius"/>
    </source>
</evidence>
<gene>
    <name evidence="2" type="ORF">MCBB_0435</name>
</gene>
<proteinExistence type="predicted"/>
<evidence type="ECO:0000313" key="3">
    <source>
        <dbReference type="Proteomes" id="UP000094707"/>
    </source>
</evidence>
<sequence length="165" mass="17640">MIMNKKDHEFKNDCILCGEIMFIKVRRDTLIILILAFLLILSGQLMTYMAYASSNGTDDGVAISGVIIKGNDIIPTDTIKSNIANAGFRSGSYIKGDTLVTSKRQLPLSEAIQNAKTAALNSRIPGTTVKPIVAADVQVDESTGIVTVTVIEDFSSVKISGANST</sequence>
<keyword evidence="1" id="KW-0812">Transmembrane</keyword>
<evidence type="ECO:0000313" key="2">
    <source>
        <dbReference type="EMBL" id="SCG85014.1"/>
    </source>
</evidence>
<protein>
    <submittedName>
        <fullName evidence="2">Uncharacterized protein</fullName>
    </submittedName>
</protein>
<reference evidence="2 3" key="1">
    <citation type="submission" date="2016-08" db="EMBL/GenBank/DDBJ databases">
        <authorList>
            <person name="Seilhamer J.J."/>
        </authorList>
    </citation>
    <scope>NUCLEOTIDE SEQUENCE [LARGE SCALE GENOMIC DNA]</scope>
    <source>
        <strain evidence="2">Buetzberg</strain>
    </source>
</reference>
<name>A0A1D3L040_9EURY</name>
<keyword evidence="1" id="KW-0472">Membrane</keyword>
<keyword evidence="3" id="KW-1185">Reference proteome</keyword>
<dbReference type="STRING" id="118062.MCBB_0435"/>
<dbReference type="EMBL" id="LT607756">
    <property type="protein sequence ID" value="SCG85014.1"/>
    <property type="molecule type" value="Genomic_DNA"/>
</dbReference>
<dbReference type="PATRIC" id="fig|129848.4.peg.438"/>
<dbReference type="AlphaFoldDB" id="A0A1D3L040"/>
<keyword evidence="1" id="KW-1133">Transmembrane helix</keyword>
<accession>A0A1D3L040</accession>
<dbReference type="KEGG" id="mcub:MCBB_0435"/>
<feature type="transmembrane region" description="Helical" evidence="1">
    <location>
        <begin position="30"/>
        <end position="51"/>
    </location>
</feature>